<evidence type="ECO:0000313" key="2">
    <source>
        <dbReference type="EMBL" id="RST30152.1"/>
    </source>
</evidence>
<organism evidence="2 3">
    <name type="scientific">Sphingomonas ginkgonis</name>
    <dbReference type="NCBI Taxonomy" id="2315330"/>
    <lineage>
        <taxon>Bacteria</taxon>
        <taxon>Pseudomonadati</taxon>
        <taxon>Pseudomonadota</taxon>
        <taxon>Alphaproteobacteria</taxon>
        <taxon>Sphingomonadales</taxon>
        <taxon>Sphingomonadaceae</taxon>
        <taxon>Sphingomonas</taxon>
    </lineage>
</organism>
<evidence type="ECO:0000256" key="1">
    <source>
        <dbReference type="SAM" id="MobiDB-lite"/>
    </source>
</evidence>
<dbReference type="Proteomes" id="UP000274661">
    <property type="component" value="Unassembled WGS sequence"/>
</dbReference>
<protein>
    <submittedName>
        <fullName evidence="2">Uncharacterized protein</fullName>
    </submittedName>
</protein>
<dbReference type="AlphaFoldDB" id="A0A3R9YHN0"/>
<name>A0A3R9YHN0_9SPHN</name>
<dbReference type="EMBL" id="RWJF01000001">
    <property type="protein sequence ID" value="RST30152.1"/>
    <property type="molecule type" value="Genomic_DNA"/>
</dbReference>
<accession>A0A3R9YHN0</accession>
<dbReference type="RefSeq" id="WP_148104689.1">
    <property type="nucleotide sequence ID" value="NZ_RWJF01000001.1"/>
</dbReference>
<proteinExistence type="predicted"/>
<sequence length="181" mass="18962">MSEFSDLKAEHLKLAGKSPKPMSLDALRSRVAELRTNAAQSAAAASAPAGGREQGLMGSPRLPASVRIAGEERQLGDAVRMAFEKSGLSAEDWNALSEDDRDARISTVIDVVPDAPTTPAAPSLSADLAELDLVLGEDGRVLIEMLTGLSGPELSLSPGDPHRAEPAEAVRLVRAQFAKKG</sequence>
<reference evidence="2 3" key="1">
    <citation type="submission" date="2018-12" db="EMBL/GenBank/DDBJ databases">
        <title>Sphingomonas sp. HMF7854 Genome sequencing and assembly.</title>
        <authorList>
            <person name="Cha I."/>
            <person name="Kang H."/>
            <person name="Kim H."/>
            <person name="Kang J."/>
            <person name="Joh K."/>
        </authorList>
    </citation>
    <scope>NUCLEOTIDE SEQUENCE [LARGE SCALE GENOMIC DNA]</scope>
    <source>
        <strain evidence="2 3">HMF7854</strain>
    </source>
</reference>
<keyword evidence="3" id="KW-1185">Reference proteome</keyword>
<feature type="compositionally biased region" description="Low complexity" evidence="1">
    <location>
        <begin position="38"/>
        <end position="49"/>
    </location>
</feature>
<dbReference type="OrthoDB" id="8116547at2"/>
<evidence type="ECO:0000313" key="3">
    <source>
        <dbReference type="Proteomes" id="UP000274661"/>
    </source>
</evidence>
<comment type="caution">
    <text evidence="2">The sequence shown here is derived from an EMBL/GenBank/DDBJ whole genome shotgun (WGS) entry which is preliminary data.</text>
</comment>
<feature type="region of interest" description="Disordered" evidence="1">
    <location>
        <begin position="37"/>
        <end position="60"/>
    </location>
</feature>
<gene>
    <name evidence="2" type="ORF">HMF7854_04415</name>
</gene>